<evidence type="ECO:0000313" key="1">
    <source>
        <dbReference type="EMBL" id="QXF34628.1"/>
    </source>
</evidence>
<name>A0ABX8LZR6_9GAMM</name>
<accession>A0ABX8LZR6</accession>
<keyword evidence="2" id="KW-1185">Reference proteome</keyword>
<reference evidence="1 2" key="1">
    <citation type="submission" date="2017-03" db="EMBL/GenBank/DDBJ databases">
        <title>Genome comparison of Photorhabdus luminescens strain 0813-124 phase variants.</title>
        <authorList>
            <person name="Chien C.-C."/>
            <person name="Chen W.-J."/>
            <person name="Shih M.-C."/>
            <person name="Hsieh F.-C."/>
        </authorList>
    </citation>
    <scope>NUCLEOTIDE SEQUENCE [LARGE SCALE GENOMIC DNA]</scope>
    <source>
        <strain evidence="1 2">0813-124 phase II</strain>
    </source>
</reference>
<organism evidence="1 2">
    <name type="scientific">Photorhabdus akhurstii</name>
    <dbReference type="NCBI Taxonomy" id="171438"/>
    <lineage>
        <taxon>Bacteria</taxon>
        <taxon>Pseudomonadati</taxon>
        <taxon>Pseudomonadota</taxon>
        <taxon>Gammaproteobacteria</taxon>
        <taxon>Enterobacterales</taxon>
        <taxon>Morganellaceae</taxon>
        <taxon>Photorhabdus</taxon>
    </lineage>
</organism>
<dbReference type="EMBL" id="CP020335">
    <property type="protein sequence ID" value="QXF34628.1"/>
    <property type="molecule type" value="Genomic_DNA"/>
</dbReference>
<proteinExistence type="predicted"/>
<evidence type="ECO:0000313" key="2">
    <source>
        <dbReference type="Proteomes" id="UP000693715"/>
    </source>
</evidence>
<gene>
    <name evidence="1" type="ORF">B0X70_16765</name>
</gene>
<protein>
    <submittedName>
        <fullName evidence="1">Uncharacterized protein</fullName>
    </submittedName>
</protein>
<sequence length="164" mass="18817">MACEEINRDILNRHFLDRHYQQTINSGRLVNNSALLFFYSNKNEDYPDVKALFLPDRCNINNGVLFDSYGYNAGIAEVISVFWGKGKYADRFFTIIKWDVNAGGAPSYGQYYMVNAYFSPSQDNLIKKDEKLTSYFGQGIEGISNGEISHFKYKTASDVWRALE</sequence>
<dbReference type="Proteomes" id="UP000693715">
    <property type="component" value="Chromosome"/>
</dbReference>